<organism evidence="1 2">
    <name type="scientific">Candidatus Flavonifractor merdigallinarum</name>
    <dbReference type="NCBI Taxonomy" id="2838589"/>
    <lineage>
        <taxon>Bacteria</taxon>
        <taxon>Bacillati</taxon>
        <taxon>Bacillota</taxon>
        <taxon>Clostridia</taxon>
        <taxon>Eubacteriales</taxon>
        <taxon>Oscillospiraceae</taxon>
        <taxon>Flavonifractor</taxon>
    </lineage>
</organism>
<gene>
    <name evidence="1" type="ORF">H9841_10535</name>
</gene>
<reference evidence="1" key="2">
    <citation type="submission" date="2021-04" db="EMBL/GenBank/DDBJ databases">
        <authorList>
            <person name="Gilroy R."/>
        </authorList>
    </citation>
    <scope>NUCLEOTIDE SEQUENCE</scope>
    <source>
        <strain evidence="1">ChiBcec16_6824</strain>
    </source>
</reference>
<comment type="caution">
    <text evidence="1">The sequence shown here is derived from an EMBL/GenBank/DDBJ whole genome shotgun (WGS) entry which is preliminary data.</text>
</comment>
<accession>A0A9D1Y9S2</accession>
<evidence type="ECO:0008006" key="3">
    <source>
        <dbReference type="Google" id="ProtNLM"/>
    </source>
</evidence>
<protein>
    <recommendedName>
        <fullName evidence="3">Lipoprotein</fullName>
    </recommendedName>
</protein>
<proteinExistence type="predicted"/>
<dbReference type="Proteomes" id="UP000823868">
    <property type="component" value="Unassembled WGS sequence"/>
</dbReference>
<name>A0A9D1Y9S2_9FIRM</name>
<dbReference type="EMBL" id="DXDX01000190">
    <property type="protein sequence ID" value="HIY22319.1"/>
    <property type="molecule type" value="Genomic_DNA"/>
</dbReference>
<evidence type="ECO:0000313" key="2">
    <source>
        <dbReference type="Proteomes" id="UP000823868"/>
    </source>
</evidence>
<reference evidence="1" key="1">
    <citation type="journal article" date="2021" name="PeerJ">
        <title>Extensive microbial diversity within the chicken gut microbiome revealed by metagenomics and culture.</title>
        <authorList>
            <person name="Gilroy R."/>
            <person name="Ravi A."/>
            <person name="Getino M."/>
            <person name="Pursley I."/>
            <person name="Horton D.L."/>
            <person name="Alikhan N.F."/>
            <person name="Baker D."/>
            <person name="Gharbi K."/>
            <person name="Hall N."/>
            <person name="Watson M."/>
            <person name="Adriaenssens E.M."/>
            <person name="Foster-Nyarko E."/>
            <person name="Jarju S."/>
            <person name="Secka A."/>
            <person name="Antonio M."/>
            <person name="Oren A."/>
            <person name="Chaudhuri R.R."/>
            <person name="La Ragione R."/>
            <person name="Hildebrand F."/>
            <person name="Pallen M.J."/>
        </authorList>
    </citation>
    <scope>NUCLEOTIDE SEQUENCE</scope>
    <source>
        <strain evidence="1">ChiBcec16_6824</strain>
    </source>
</reference>
<sequence length="186" mass="19737">MMALLLTGCGASGENADDLALEARGAYLQMETCAASLAIQVDYGSRVYDYGMDVTWEREGETTLTLTAPEEVAGVTGHIAAGETALEFDGMYVETGPLDDQGLSPMDAFPALLAALREGYLAQCSLDEVEEAQVLHLTVRDPEGVPGEGREVQLWLSAGDYTLLRGEISSDGATVLTCEVSNFSMA</sequence>
<dbReference type="AlphaFoldDB" id="A0A9D1Y9S2"/>
<evidence type="ECO:0000313" key="1">
    <source>
        <dbReference type="EMBL" id="HIY22319.1"/>
    </source>
</evidence>